<dbReference type="InterPro" id="IPR000121">
    <property type="entry name" value="PEP_util_C"/>
</dbReference>
<protein>
    <recommendedName>
        <fullName evidence="7 17">Phosphoenolpyruvate-protein phosphotransferase</fullName>
        <ecNumber evidence="6 17">2.7.3.9</ecNumber>
    </recommendedName>
    <alternativeName>
        <fullName evidence="16 17">Phosphotransferase system, enzyme I</fullName>
    </alternativeName>
</protein>
<feature type="binding site" evidence="19">
    <location>
        <position position="337"/>
    </location>
    <ligand>
        <name>phosphoenolpyruvate</name>
        <dbReference type="ChEBI" id="CHEBI:58702"/>
    </ligand>
</feature>
<evidence type="ECO:0000256" key="9">
    <source>
        <dbReference type="ARBA" id="ARBA00022490"/>
    </source>
</evidence>
<evidence type="ECO:0000256" key="20">
    <source>
        <dbReference type="PIRSR" id="PIRSR000732-3"/>
    </source>
</evidence>
<feature type="binding site" evidence="19">
    <location>
        <position position="470"/>
    </location>
    <ligand>
        <name>phosphoenolpyruvate</name>
        <dbReference type="ChEBI" id="CHEBI:58702"/>
    </ligand>
</feature>
<evidence type="ECO:0000256" key="15">
    <source>
        <dbReference type="ARBA" id="ARBA00022842"/>
    </source>
</evidence>
<evidence type="ECO:0000259" key="21">
    <source>
        <dbReference type="Pfam" id="PF00391"/>
    </source>
</evidence>
<dbReference type="Gene3D" id="3.20.20.60">
    <property type="entry name" value="Phosphoenolpyruvate-binding domains"/>
    <property type="match status" value="1"/>
</dbReference>
<dbReference type="InterPro" id="IPR040442">
    <property type="entry name" value="Pyrv_kinase-like_dom_sf"/>
</dbReference>
<comment type="subcellular location">
    <subcellularLocation>
        <location evidence="4 17">Cytoplasm</location>
    </subcellularLocation>
</comment>
<keyword evidence="14 17" id="KW-0418">Kinase</keyword>
<evidence type="ECO:0000256" key="6">
    <source>
        <dbReference type="ARBA" id="ARBA00012232"/>
    </source>
</evidence>
<evidence type="ECO:0000256" key="16">
    <source>
        <dbReference type="ARBA" id="ARBA00033235"/>
    </source>
</evidence>
<feature type="binding site" evidence="20">
    <location>
        <position position="460"/>
    </location>
    <ligand>
        <name>Mg(2+)</name>
        <dbReference type="ChEBI" id="CHEBI:18420"/>
    </ligand>
</feature>
<evidence type="ECO:0000259" key="22">
    <source>
        <dbReference type="Pfam" id="PF02896"/>
    </source>
</evidence>
<dbReference type="PRINTS" id="PR01736">
    <property type="entry name" value="PHPHTRNFRASE"/>
</dbReference>
<dbReference type="InterPro" id="IPR018274">
    <property type="entry name" value="PEP_util_AS"/>
</dbReference>
<dbReference type="Pfam" id="PF00391">
    <property type="entry name" value="PEP-utilizers"/>
    <property type="match status" value="1"/>
</dbReference>
<evidence type="ECO:0000256" key="2">
    <source>
        <dbReference type="ARBA" id="ARBA00001946"/>
    </source>
</evidence>
<evidence type="ECO:0000259" key="23">
    <source>
        <dbReference type="Pfam" id="PF05524"/>
    </source>
</evidence>
<evidence type="ECO:0000256" key="8">
    <source>
        <dbReference type="ARBA" id="ARBA00022448"/>
    </source>
</evidence>
<keyword evidence="15 17" id="KW-0460">Magnesium</keyword>
<dbReference type="GO" id="GO:0005737">
    <property type="term" value="C:cytoplasm"/>
    <property type="evidence" value="ECO:0007669"/>
    <property type="project" value="UniProtKB-SubCell"/>
</dbReference>
<dbReference type="Pfam" id="PF02896">
    <property type="entry name" value="PEP-utilizers_C"/>
    <property type="match status" value="1"/>
</dbReference>
<dbReference type="Gene3D" id="1.10.274.10">
    <property type="entry name" value="PtsI, HPr-binding domain"/>
    <property type="match status" value="1"/>
</dbReference>
<feature type="active site" description="Tele-phosphohistidine intermediate" evidence="18">
    <location>
        <position position="194"/>
    </location>
</feature>
<dbReference type="InterPro" id="IPR036618">
    <property type="entry name" value="PtsI_HPr-bd_sf"/>
</dbReference>
<dbReference type="InterPro" id="IPR015813">
    <property type="entry name" value="Pyrv/PenolPyrv_kinase-like_dom"/>
</dbReference>
<dbReference type="OrthoDB" id="9765468at2"/>
<dbReference type="InterPro" id="IPR050499">
    <property type="entry name" value="PEP-utilizing_PTS_enzyme"/>
</dbReference>
<feature type="domain" description="PEP-utilising enzyme C-terminal" evidence="22">
    <location>
        <begin position="256"/>
        <end position="544"/>
    </location>
</feature>
<evidence type="ECO:0000256" key="5">
    <source>
        <dbReference type="ARBA" id="ARBA00007837"/>
    </source>
</evidence>
<feature type="active site" description="Proton donor" evidence="18">
    <location>
        <position position="507"/>
    </location>
</feature>
<evidence type="ECO:0000256" key="12">
    <source>
        <dbReference type="ARBA" id="ARBA00022683"/>
    </source>
</evidence>
<dbReference type="AlphaFoldDB" id="A0A0D6EUT0"/>
<keyword evidence="11 17" id="KW-0808">Transferase</keyword>
<evidence type="ECO:0000256" key="18">
    <source>
        <dbReference type="PIRSR" id="PIRSR000732-1"/>
    </source>
</evidence>
<dbReference type="SUPFAM" id="SSF47831">
    <property type="entry name" value="Enzyme I of the PEP:sugar phosphotransferase system HPr-binding (sub)domain"/>
    <property type="match status" value="1"/>
</dbReference>
<dbReference type="InterPro" id="IPR023151">
    <property type="entry name" value="PEP_util_CS"/>
</dbReference>
<evidence type="ECO:0000256" key="4">
    <source>
        <dbReference type="ARBA" id="ARBA00004496"/>
    </source>
</evidence>
<keyword evidence="9 17" id="KW-0963">Cytoplasm</keyword>
<dbReference type="PROSITE" id="PS00370">
    <property type="entry name" value="PEP_ENZYMES_PHOS_SITE"/>
    <property type="match status" value="1"/>
</dbReference>
<keyword evidence="24" id="KW-0670">Pyruvate</keyword>
<dbReference type="InterPro" id="IPR024692">
    <property type="entry name" value="PTS_EI"/>
</dbReference>
<dbReference type="InterPro" id="IPR036637">
    <property type="entry name" value="Phosphohistidine_dom_sf"/>
</dbReference>
<evidence type="ECO:0000256" key="11">
    <source>
        <dbReference type="ARBA" id="ARBA00022679"/>
    </source>
</evidence>
<dbReference type="HOGENOM" id="CLU_007308_7_0_4"/>
<organism evidence="24 25">
    <name type="scientific">Candidatus Methylopumilus planktonicus</name>
    <dbReference type="NCBI Taxonomy" id="1581557"/>
    <lineage>
        <taxon>Bacteria</taxon>
        <taxon>Pseudomonadati</taxon>
        <taxon>Pseudomonadota</taxon>
        <taxon>Betaproteobacteria</taxon>
        <taxon>Nitrosomonadales</taxon>
        <taxon>Methylophilaceae</taxon>
        <taxon>Candidatus Methylopumilus</taxon>
    </lineage>
</organism>
<keyword evidence="25" id="KW-1185">Reference proteome</keyword>
<dbReference type="SUPFAM" id="SSF51621">
    <property type="entry name" value="Phosphoenolpyruvate/pyruvate domain"/>
    <property type="match status" value="1"/>
</dbReference>
<dbReference type="Proteomes" id="UP000064007">
    <property type="component" value="Chromosome 1"/>
</dbReference>
<feature type="binding site" evidence="19">
    <location>
        <position position="301"/>
    </location>
    <ligand>
        <name>phosphoenolpyruvate</name>
        <dbReference type="ChEBI" id="CHEBI:58702"/>
    </ligand>
</feature>
<comment type="cofactor">
    <cofactor evidence="2 17 20">
        <name>Mg(2+)</name>
        <dbReference type="ChEBI" id="CHEBI:18420"/>
    </cofactor>
</comment>
<evidence type="ECO:0000313" key="24">
    <source>
        <dbReference type="EMBL" id="CEZ19017.1"/>
    </source>
</evidence>
<feature type="binding site" evidence="19">
    <location>
        <begin position="459"/>
        <end position="460"/>
    </location>
    <ligand>
        <name>phosphoenolpyruvate</name>
        <dbReference type="ChEBI" id="CHEBI:58702"/>
    </ligand>
</feature>
<sequence>MTPFSIHGTGVSNGIAIGKAHLISNALLEVVQYDIEIKNIPHEIKRFEDAITAVKIDLNKIKSQLPSDSPGELSAFIDTHLMILKDKSLSSLPKTIIENEKCNAEWAIKKQMDSVVNQFDQIEDLYLRERRQDVIQVVERVIKILLGHSNQAAVKNKEKLTILVAHDISPADALHFKNHKYAAFITEGGGITSHTAILSRSLNIPSIVALQNARTLIRDNDLIIVDGAQGVVIVNPTQEIQNYYKTLQDSWGEEQEKLQRIKTKKSITKDGALINLLANIEVPNDILSVNASGAAGVGLFRTEFLFMNRHDMPDEEEQFQAYKRVAEAMGKRPVTIRTLDSGADKQTALVNKKISPNPALGLRAIRLCLSEPKIFITQLRAILRASQFGNIKILFPMLSSISELRQTKLLLERAKASLRKDKVRFNEKILIGGMIEIPAAAISADIFAQELDFLSIGTNDLIQYALAIDRTDEAVSHLYNPLHPAVLKLIALTIKSAHKYKKSIAICGEMAGEPKLTKLLIGMGVEQLSMHPSHILSVKQQVLNSSIKNMKTSVLRLLKLSEVDKIETLLKKINQS</sequence>
<dbReference type="InterPro" id="IPR008279">
    <property type="entry name" value="PEP-util_enz_mobile_dom"/>
</dbReference>
<reference evidence="25" key="1">
    <citation type="submission" date="2014-12" db="EMBL/GenBank/DDBJ databases">
        <authorList>
            <person name="Salcher M.M."/>
        </authorList>
    </citation>
    <scope>NUCLEOTIDE SEQUENCE [LARGE SCALE GENOMIC DNA]</scope>
    <source>
        <strain evidence="25">MMS-10A-171</strain>
    </source>
</reference>
<dbReference type="InterPro" id="IPR006318">
    <property type="entry name" value="PTS_EI-like"/>
</dbReference>
<evidence type="ECO:0000256" key="3">
    <source>
        <dbReference type="ARBA" id="ARBA00002728"/>
    </source>
</evidence>
<comment type="similarity">
    <text evidence="5 17">Belongs to the PEP-utilizing enzyme family.</text>
</comment>
<dbReference type="GO" id="GO:0046872">
    <property type="term" value="F:metal ion binding"/>
    <property type="evidence" value="ECO:0007669"/>
    <property type="project" value="UniProtKB-KW"/>
</dbReference>
<dbReference type="RefSeq" id="WP_046486750.1">
    <property type="nucleotide sequence ID" value="NZ_LN827929.1"/>
</dbReference>
<comment type="catalytic activity">
    <reaction evidence="1 17">
        <text>L-histidyl-[protein] + phosphoenolpyruvate = N(pros)-phospho-L-histidyl-[protein] + pyruvate</text>
        <dbReference type="Rhea" id="RHEA:23880"/>
        <dbReference type="Rhea" id="RHEA-COMP:9745"/>
        <dbReference type="Rhea" id="RHEA-COMP:9746"/>
        <dbReference type="ChEBI" id="CHEBI:15361"/>
        <dbReference type="ChEBI" id="CHEBI:29979"/>
        <dbReference type="ChEBI" id="CHEBI:58702"/>
        <dbReference type="ChEBI" id="CHEBI:64837"/>
        <dbReference type="EC" id="2.7.3.9"/>
    </reaction>
</comment>
<gene>
    <name evidence="24" type="primary">phbI</name>
    <name evidence="24" type="ORF">BN1208_0121</name>
</gene>
<proteinExistence type="inferred from homology"/>
<evidence type="ECO:0000256" key="1">
    <source>
        <dbReference type="ARBA" id="ARBA00000683"/>
    </source>
</evidence>
<evidence type="ECO:0000256" key="10">
    <source>
        <dbReference type="ARBA" id="ARBA00022597"/>
    </source>
</evidence>
<feature type="binding site" evidence="20">
    <location>
        <position position="436"/>
    </location>
    <ligand>
        <name>Mg(2+)</name>
        <dbReference type="ChEBI" id="CHEBI:18420"/>
    </ligand>
</feature>
<dbReference type="PIRSF" id="PIRSF000732">
    <property type="entry name" value="PTS_enzyme_I"/>
    <property type="match status" value="1"/>
</dbReference>
<evidence type="ECO:0000256" key="7">
    <source>
        <dbReference type="ARBA" id="ARBA00016544"/>
    </source>
</evidence>
<dbReference type="InterPro" id="IPR008731">
    <property type="entry name" value="PTS_EIN"/>
</dbReference>
<dbReference type="GO" id="GO:0008965">
    <property type="term" value="F:phosphoenolpyruvate-protein phosphotransferase activity"/>
    <property type="evidence" value="ECO:0007669"/>
    <property type="project" value="UniProtKB-EC"/>
</dbReference>
<dbReference type="EMBL" id="LN827929">
    <property type="protein sequence ID" value="CEZ19017.1"/>
    <property type="molecule type" value="Genomic_DNA"/>
</dbReference>
<accession>A0A0D6EUT0</accession>
<dbReference type="KEGG" id="mbat:BN1208_0121"/>
<evidence type="ECO:0000313" key="25">
    <source>
        <dbReference type="Proteomes" id="UP000064007"/>
    </source>
</evidence>
<comment type="function">
    <text evidence="3 17">General (non sugar-specific) component of the phosphoenolpyruvate-dependent sugar phosphotransferase system (sugar PTS). This major carbohydrate active-transport system catalyzes the phosphorylation of incoming sugar substrates concomitantly with their translocation across the cell membrane. Enzyme I transfers the phosphoryl group from phosphoenolpyruvate (PEP) to the phosphoryl carrier protein (HPr).</text>
</comment>
<dbReference type="PANTHER" id="PTHR46244:SF3">
    <property type="entry name" value="PHOSPHOENOLPYRUVATE-PROTEIN PHOSPHOTRANSFERASE"/>
    <property type="match status" value="1"/>
</dbReference>
<evidence type="ECO:0000256" key="14">
    <source>
        <dbReference type="ARBA" id="ARBA00022777"/>
    </source>
</evidence>
<dbReference type="Gene3D" id="3.50.30.10">
    <property type="entry name" value="Phosphohistidine domain"/>
    <property type="match status" value="1"/>
</dbReference>
<dbReference type="PANTHER" id="PTHR46244">
    <property type="entry name" value="PHOSPHOENOLPYRUVATE-PROTEIN PHOSPHOTRANSFERASE"/>
    <property type="match status" value="1"/>
</dbReference>
<evidence type="ECO:0000256" key="19">
    <source>
        <dbReference type="PIRSR" id="PIRSR000732-2"/>
    </source>
</evidence>
<keyword evidence="10 17" id="KW-0762">Sugar transport</keyword>
<dbReference type="NCBIfam" id="TIGR01417">
    <property type="entry name" value="PTS_I_fam"/>
    <property type="match status" value="1"/>
</dbReference>
<dbReference type="PROSITE" id="PS00742">
    <property type="entry name" value="PEP_ENZYMES_2"/>
    <property type="match status" value="1"/>
</dbReference>
<dbReference type="GO" id="GO:0016301">
    <property type="term" value="F:kinase activity"/>
    <property type="evidence" value="ECO:0007669"/>
    <property type="project" value="UniProtKB-KW"/>
</dbReference>
<evidence type="ECO:0000256" key="13">
    <source>
        <dbReference type="ARBA" id="ARBA00022723"/>
    </source>
</evidence>
<name>A0A0D6EUT0_9PROT</name>
<dbReference type="GO" id="GO:0009401">
    <property type="term" value="P:phosphoenolpyruvate-dependent sugar phosphotransferase system"/>
    <property type="evidence" value="ECO:0007669"/>
    <property type="project" value="UniProtKB-KW"/>
</dbReference>
<dbReference type="STRING" id="1581557.BN1208_0121"/>
<feature type="domain" description="PEP-utilising enzyme mobile" evidence="21">
    <location>
        <begin position="161"/>
        <end position="230"/>
    </location>
</feature>
<keyword evidence="13 17" id="KW-0479">Metal-binding</keyword>
<dbReference type="SUPFAM" id="SSF52009">
    <property type="entry name" value="Phosphohistidine domain"/>
    <property type="match status" value="1"/>
</dbReference>
<keyword evidence="8 17" id="KW-0813">Transport</keyword>
<dbReference type="Pfam" id="PF05524">
    <property type="entry name" value="PEP-utilisers_N"/>
    <property type="match status" value="1"/>
</dbReference>
<keyword evidence="12 17" id="KW-0598">Phosphotransferase system</keyword>
<dbReference type="EC" id="2.7.3.9" evidence="6 17"/>
<evidence type="ECO:0000256" key="17">
    <source>
        <dbReference type="PIRNR" id="PIRNR000732"/>
    </source>
</evidence>
<feature type="domain" description="Phosphotransferase system enzyme I N-terminal" evidence="23">
    <location>
        <begin position="7"/>
        <end position="130"/>
    </location>
</feature>